<comment type="caution">
    <text evidence="3">The sequence shown here is derived from an EMBL/GenBank/DDBJ whole genome shotgun (WGS) entry which is preliminary data.</text>
</comment>
<accession>A0ABP9XQ21</accession>
<dbReference type="InterPro" id="IPR032675">
    <property type="entry name" value="LRR_dom_sf"/>
</dbReference>
<name>A0ABP9XQ21_9FUNG</name>
<protein>
    <submittedName>
        <fullName evidence="3">Uncharacterized protein</fullName>
    </submittedName>
</protein>
<dbReference type="SMART" id="SM00369">
    <property type="entry name" value="LRR_TYP"/>
    <property type="match status" value="5"/>
</dbReference>
<sequence>MGQGESKFKGSFAFGYLDESPAVAAAAASVVRKMSSEERDDYLLQNPQGYGFNKYRHHRDSGYYDQSLQVDLNYIDNTYYSTSTTITTTTTTTTTGDNQQQVEEIEEENNQAQISFADVFEASADKSLRQVYLSNRSIHRLSPNIGMLTMIRKLDLSSNHLTELPESIGYMQNLETLCIAKNKLKSLPDTIGYLSNLLEFDISFNQLQVLTPCISYLEKLKILSLAYNQLQYLPNHISGLSSLISLDLTRNPLKVLPAEISKLPYLRRIRLEDCPFKTDLVYSLKHDPPTLLEICARNIRKSENNGNINYQQQLPLHLSNYIQSAKSCTSCHGPYYDSFVLRGRLMEKTDMHIPLEYTLCSAHWSDADDRILSMFSTQPSTTTQVVHQPYRPKLPCPPKSFDPLSTTTITTRKRHQLTTVDNQLVPAKTNQNHQSRFNTLTSKFKSPW</sequence>
<keyword evidence="4" id="KW-1185">Reference proteome</keyword>
<evidence type="ECO:0000313" key="3">
    <source>
        <dbReference type="EMBL" id="GAA5796450.1"/>
    </source>
</evidence>
<dbReference type="Gene3D" id="3.80.10.10">
    <property type="entry name" value="Ribonuclease Inhibitor"/>
    <property type="match status" value="1"/>
</dbReference>
<reference evidence="3 4" key="1">
    <citation type="submission" date="2024-04" db="EMBL/GenBank/DDBJ databases">
        <title>genome sequences of Mucor flavus KT1a and Helicostylum pulchrum KT1b strains isolation_sourced from the surface of a dry-aged beef.</title>
        <authorList>
            <person name="Toyotome T."/>
            <person name="Hosono M."/>
            <person name="Torimaru M."/>
            <person name="Fukuda K."/>
            <person name="Mikami N."/>
        </authorList>
    </citation>
    <scope>NUCLEOTIDE SEQUENCE [LARGE SCALE GENOMIC DNA]</scope>
    <source>
        <strain evidence="3 4">KT1b</strain>
    </source>
</reference>
<dbReference type="InterPro" id="IPR050216">
    <property type="entry name" value="LRR_domain-containing"/>
</dbReference>
<keyword evidence="2" id="KW-0677">Repeat</keyword>
<dbReference type="PANTHER" id="PTHR48051">
    <property type="match status" value="1"/>
</dbReference>
<dbReference type="SMART" id="SM00364">
    <property type="entry name" value="LRR_BAC"/>
    <property type="match status" value="4"/>
</dbReference>
<organism evidence="3 4">
    <name type="scientific">Helicostylum pulchrum</name>
    <dbReference type="NCBI Taxonomy" id="562976"/>
    <lineage>
        <taxon>Eukaryota</taxon>
        <taxon>Fungi</taxon>
        <taxon>Fungi incertae sedis</taxon>
        <taxon>Mucoromycota</taxon>
        <taxon>Mucoromycotina</taxon>
        <taxon>Mucoromycetes</taxon>
        <taxon>Mucorales</taxon>
        <taxon>Mucorineae</taxon>
        <taxon>Mucoraceae</taxon>
        <taxon>Helicostylum</taxon>
    </lineage>
</organism>
<dbReference type="InterPro" id="IPR003591">
    <property type="entry name" value="Leu-rich_rpt_typical-subtyp"/>
</dbReference>
<dbReference type="Pfam" id="PF13855">
    <property type="entry name" value="LRR_8"/>
    <property type="match status" value="2"/>
</dbReference>
<evidence type="ECO:0000313" key="4">
    <source>
        <dbReference type="Proteomes" id="UP001476247"/>
    </source>
</evidence>
<dbReference type="PANTHER" id="PTHR48051:SF1">
    <property type="entry name" value="RAS SUPPRESSOR PROTEIN 1"/>
    <property type="match status" value="1"/>
</dbReference>
<keyword evidence="1" id="KW-0433">Leucine-rich repeat</keyword>
<dbReference type="InterPro" id="IPR001611">
    <property type="entry name" value="Leu-rich_rpt"/>
</dbReference>
<gene>
    <name evidence="3" type="ORF">HPULCUR_001822</name>
</gene>
<dbReference type="EMBL" id="BAABUJ010000006">
    <property type="protein sequence ID" value="GAA5796450.1"/>
    <property type="molecule type" value="Genomic_DNA"/>
</dbReference>
<proteinExistence type="predicted"/>
<evidence type="ECO:0000256" key="1">
    <source>
        <dbReference type="ARBA" id="ARBA00022614"/>
    </source>
</evidence>
<dbReference type="PROSITE" id="PS51450">
    <property type="entry name" value="LRR"/>
    <property type="match status" value="1"/>
</dbReference>
<evidence type="ECO:0000256" key="2">
    <source>
        <dbReference type="ARBA" id="ARBA00022737"/>
    </source>
</evidence>
<dbReference type="Proteomes" id="UP001476247">
    <property type="component" value="Unassembled WGS sequence"/>
</dbReference>
<dbReference type="SUPFAM" id="SSF52058">
    <property type="entry name" value="L domain-like"/>
    <property type="match status" value="1"/>
</dbReference>